<comment type="similarity">
    <text evidence="1">Belongs to the protein-tyrosine phosphatase family. Non-receptor class dual specificity subfamily.</text>
</comment>
<proteinExistence type="inferred from homology"/>
<accession>A0ABZ1CU59</accession>
<dbReference type="SUPFAM" id="SSF52799">
    <property type="entry name" value="(Phosphotyrosine protein) phosphatases II"/>
    <property type="match status" value="1"/>
</dbReference>
<feature type="region of interest" description="Disordered" evidence="5">
    <location>
        <begin position="397"/>
        <end position="480"/>
    </location>
</feature>
<keyword evidence="3" id="KW-0378">Hydrolase</keyword>
<feature type="region of interest" description="Disordered" evidence="5">
    <location>
        <begin position="192"/>
        <end position="212"/>
    </location>
</feature>
<feature type="region of interest" description="Disordered" evidence="5">
    <location>
        <begin position="334"/>
        <end position="374"/>
    </location>
</feature>
<dbReference type="InterPro" id="IPR029021">
    <property type="entry name" value="Prot-tyrosine_phosphatase-like"/>
</dbReference>
<evidence type="ECO:0000256" key="2">
    <source>
        <dbReference type="ARBA" id="ARBA00013064"/>
    </source>
</evidence>
<dbReference type="InterPro" id="IPR020422">
    <property type="entry name" value="TYR_PHOSPHATASE_DUAL_dom"/>
</dbReference>
<dbReference type="InterPro" id="IPR016130">
    <property type="entry name" value="Tyr_Pase_AS"/>
</dbReference>
<dbReference type="GeneID" id="87954249"/>
<evidence type="ECO:0000259" key="6">
    <source>
        <dbReference type="PROSITE" id="PS50056"/>
    </source>
</evidence>
<evidence type="ECO:0000256" key="5">
    <source>
        <dbReference type="SAM" id="MobiDB-lite"/>
    </source>
</evidence>
<feature type="compositionally biased region" description="Low complexity" evidence="5">
    <location>
        <begin position="268"/>
        <end position="304"/>
    </location>
</feature>
<feature type="compositionally biased region" description="Low complexity" evidence="5">
    <location>
        <begin position="449"/>
        <end position="473"/>
    </location>
</feature>
<feature type="region of interest" description="Disordered" evidence="5">
    <location>
        <begin position="267"/>
        <end position="320"/>
    </location>
</feature>
<name>A0ABZ1CU59_9TREE</name>
<feature type="region of interest" description="Disordered" evidence="5">
    <location>
        <begin position="239"/>
        <end position="258"/>
    </location>
</feature>
<dbReference type="Pfam" id="PF00782">
    <property type="entry name" value="DSPc"/>
    <property type="match status" value="1"/>
</dbReference>
<dbReference type="EC" id="3.1.3.48" evidence="2"/>
<dbReference type="PANTHER" id="PTHR10159">
    <property type="entry name" value="DUAL SPECIFICITY PROTEIN PHOSPHATASE"/>
    <property type="match status" value="1"/>
</dbReference>
<dbReference type="Gene3D" id="3.90.190.10">
    <property type="entry name" value="Protein tyrosine phosphatase superfamily"/>
    <property type="match status" value="1"/>
</dbReference>
<evidence type="ECO:0000256" key="3">
    <source>
        <dbReference type="ARBA" id="ARBA00022801"/>
    </source>
</evidence>
<dbReference type="InterPro" id="IPR000387">
    <property type="entry name" value="Tyr_Pase_dom"/>
</dbReference>
<dbReference type="PROSITE" id="PS00383">
    <property type="entry name" value="TYR_PHOSPHATASE_1"/>
    <property type="match status" value="1"/>
</dbReference>
<dbReference type="SMART" id="SM00195">
    <property type="entry name" value="DSPc"/>
    <property type="match status" value="1"/>
</dbReference>
<keyword evidence="4" id="KW-0904">Protein phosphatase</keyword>
<dbReference type="RefSeq" id="XP_062789915.1">
    <property type="nucleotide sequence ID" value="XM_062933864.1"/>
</dbReference>
<reference evidence="7 8" key="1">
    <citation type="submission" date="2024-01" db="EMBL/GenBank/DDBJ databases">
        <title>Comparative genomics of Cryptococcus and Kwoniella reveals pathogenesis evolution and contrasting modes of karyotype evolution via chromosome fusion or intercentromeric recombination.</title>
        <authorList>
            <person name="Coelho M.A."/>
            <person name="David-Palma M."/>
            <person name="Shea T."/>
            <person name="Bowers K."/>
            <person name="McGinley-Smith S."/>
            <person name="Mohammad A.W."/>
            <person name="Gnirke A."/>
            <person name="Yurkov A.M."/>
            <person name="Nowrousian M."/>
            <person name="Sun S."/>
            <person name="Cuomo C.A."/>
            <person name="Heitman J."/>
        </authorList>
    </citation>
    <scope>NUCLEOTIDE SEQUENCE [LARGE SCALE GENOMIC DNA]</scope>
    <source>
        <strain evidence="7">CBS 11374</strain>
    </source>
</reference>
<protein>
    <recommendedName>
        <fullName evidence="2">protein-tyrosine-phosphatase</fullName>
        <ecNumber evidence="2">3.1.3.48</ecNumber>
    </recommendedName>
</protein>
<gene>
    <name evidence="7" type="ORF">IL334_002118</name>
</gene>
<evidence type="ECO:0000313" key="8">
    <source>
        <dbReference type="Proteomes" id="UP001329825"/>
    </source>
</evidence>
<dbReference type="PROSITE" id="PS50056">
    <property type="entry name" value="TYR_PHOSPHATASE_2"/>
    <property type="match status" value="1"/>
</dbReference>
<dbReference type="EMBL" id="CP141882">
    <property type="protein sequence ID" value="WRT65175.1"/>
    <property type="molecule type" value="Genomic_DNA"/>
</dbReference>
<keyword evidence="8" id="KW-1185">Reference proteome</keyword>
<feature type="compositionally biased region" description="Low complexity" evidence="5">
    <location>
        <begin position="239"/>
        <end position="253"/>
    </location>
</feature>
<feature type="compositionally biased region" description="Basic and acidic residues" evidence="5">
    <location>
        <begin position="412"/>
        <end position="424"/>
    </location>
</feature>
<evidence type="ECO:0000313" key="7">
    <source>
        <dbReference type="EMBL" id="WRT65175.1"/>
    </source>
</evidence>
<feature type="compositionally biased region" description="Low complexity" evidence="5">
    <location>
        <begin position="771"/>
        <end position="780"/>
    </location>
</feature>
<feature type="region of interest" description="Disordered" evidence="5">
    <location>
        <begin position="741"/>
        <end position="801"/>
    </location>
</feature>
<feature type="domain" description="Tyrosine specific protein phosphatases" evidence="6">
    <location>
        <begin position="638"/>
        <end position="696"/>
    </location>
</feature>
<organism evidence="7 8">
    <name type="scientific">Kwoniella shivajii</name>
    <dbReference type="NCBI Taxonomy" id="564305"/>
    <lineage>
        <taxon>Eukaryota</taxon>
        <taxon>Fungi</taxon>
        <taxon>Dikarya</taxon>
        <taxon>Basidiomycota</taxon>
        <taxon>Agaricomycotina</taxon>
        <taxon>Tremellomycetes</taxon>
        <taxon>Tremellales</taxon>
        <taxon>Cryptococcaceae</taxon>
        <taxon>Kwoniella</taxon>
    </lineage>
</organism>
<evidence type="ECO:0000256" key="4">
    <source>
        <dbReference type="ARBA" id="ARBA00022912"/>
    </source>
</evidence>
<dbReference type="PANTHER" id="PTHR10159:SF519">
    <property type="entry name" value="DUAL SPECIFICITY PROTEIN PHOSPHATASE MPK3"/>
    <property type="match status" value="1"/>
</dbReference>
<feature type="compositionally biased region" description="Polar residues" evidence="5">
    <location>
        <begin position="397"/>
        <end position="408"/>
    </location>
</feature>
<dbReference type="InterPro" id="IPR000340">
    <property type="entry name" value="Dual-sp_phosphatase_cat-dom"/>
</dbReference>
<dbReference type="Proteomes" id="UP001329825">
    <property type="component" value="Chromosome 2"/>
</dbReference>
<evidence type="ECO:0000256" key="1">
    <source>
        <dbReference type="ARBA" id="ARBA00008601"/>
    </source>
</evidence>
<sequence>MLLIRSPIPTLPHCPGYIGINNNSHNPNHDNNHNLTHNTAISKRLTPRSHDRTQFLTSTPIPTSIPTRLSVQSPTFLSSLSTSRKRRYPSLLDRLDVRIPVNHLNSFQPAPTYTPHKKYRRCNPPSETNQDKGVNNLFEDCVKGIEVGETPLIKNKTMDFEMDTDMNLNLNMNMDTDMEGITIPSSKPIEVYPKSASIPRSNSRPKLGKLSISSSSSSLSSIQYGSDNDSNLTIKSYPSSSSLNDMSSSPSKSILPPVMHLKRNPKKLSLSLPSSSSSSLSSSSQPIIPSPDCTTPSTVCPTPTAESDSKFGTPYTPGPPKTPALAMSLGRSTFRGNRRPSLLSLITNPPGSGNDDAPPTPSGSGLGGSHPYANMRLKNKGRAKSYTAADTLNGFTQESRSAFGNGTFPTIDESHRDRDRDHSDGGLSALGYALPTTNSPDSHHGGGSPTNSTSTLSESLSASTSRSTSSTPSTSPPLPTSFTFNVPLSYAPKRQIEPYEDGPIEILPGIYLGTEDSVHHFDKYTSNTSTSATSSKVRIINVAQEIDDPFDESSMAIHGWSTSNKGKNKEKMKFKTYPKDPNYDNYDGGRPEIEYCHIRWSHGELGLADIPDTADLMDVLNPTTITKDEISKEQVIMWRFWEIIQWMEKGRKEGIPILIHCQCGVSRSATLAIAYTMTLAATGAMPEILGHIRSMQDAYDFVKSKSSWIGPNHSLVFQLVDFARHLTHLLSLHQSSPDAIPIRTSFPKNQDAELSEAEWARRRREFEESENGSITSSSNNGSGGGEECVSPEEADLEARRLDEEMLLRKARR</sequence>